<dbReference type="Gene3D" id="3.60.21.10">
    <property type="match status" value="1"/>
</dbReference>
<dbReference type="EMBL" id="CP111013">
    <property type="protein sequence ID" value="WAQ97257.1"/>
    <property type="molecule type" value="Genomic_DNA"/>
</dbReference>
<keyword evidence="3 5" id="KW-1133">Transmembrane helix</keyword>
<feature type="domain" description="Calcineurin-like phosphoesterase" evidence="6">
    <location>
        <begin position="104"/>
        <end position="284"/>
    </location>
</feature>
<gene>
    <name evidence="7" type="ORF">MAR_029947</name>
</gene>
<evidence type="ECO:0000256" key="3">
    <source>
        <dbReference type="ARBA" id="ARBA00022989"/>
    </source>
</evidence>
<sequence length="392" mass="45617">MKGIRRCNKHRRADYHNVKRNYVTLDADLRRELKYERQASSSRVTYVETEPENNKIYMNKLILSVRSQAFIRKRHNYRNSRTEGAMMSRSLDKEQVALLIADPQLQGWQDEHVFPFGNIARWDIDRYLWKTFSYALEYSKPDIIIFLGDIFDEGSKASDSEYAATLARLRGIFPQTSYIKTIYIPGDNDIGGEGRDFVHAWKSDRYEEHFGNISDVIRFGFLNVPSYTMSDKTLKAATEVQERLSAPLRVMLNHHLVTVEAKHYIYPVLKRLRPNLILSAHSHHASLISCRDCLHDNDWSWERQFQNLQFLDSYVHLNLNQSNSMHEIVVPTCSYRMGVSDMGFGLAIIGSEGVVDYTTLWLPRRYTMLIGYVIYMGISGAVLSVLFFSQRR</sequence>
<dbReference type="Proteomes" id="UP001164746">
    <property type="component" value="Chromosome 2"/>
</dbReference>
<feature type="transmembrane region" description="Helical" evidence="5">
    <location>
        <begin position="369"/>
        <end position="388"/>
    </location>
</feature>
<keyword evidence="2 5" id="KW-0812">Transmembrane</keyword>
<dbReference type="PANTHER" id="PTHR13315">
    <property type="entry name" value="METALLO PHOSPHOESTERASE RELATED"/>
    <property type="match status" value="1"/>
</dbReference>
<reference evidence="7" key="1">
    <citation type="submission" date="2022-11" db="EMBL/GenBank/DDBJ databases">
        <title>Centuries of genome instability and evolution in soft-shell clam transmissible cancer (bioRxiv).</title>
        <authorList>
            <person name="Hart S.F.M."/>
            <person name="Yonemitsu M.A."/>
            <person name="Giersch R.M."/>
            <person name="Beal B.F."/>
            <person name="Arriagada G."/>
            <person name="Davis B.W."/>
            <person name="Ostrander E.A."/>
            <person name="Goff S.P."/>
            <person name="Metzger M.J."/>
        </authorList>
    </citation>
    <scope>NUCLEOTIDE SEQUENCE</scope>
    <source>
        <strain evidence="7">MELC-2E11</strain>
        <tissue evidence="7">Siphon/mantle</tissue>
    </source>
</reference>
<comment type="subcellular location">
    <subcellularLocation>
        <location evidence="1">Membrane</location>
        <topology evidence="1">Multi-pass membrane protein</topology>
    </subcellularLocation>
</comment>
<evidence type="ECO:0000313" key="7">
    <source>
        <dbReference type="EMBL" id="WAQ97257.1"/>
    </source>
</evidence>
<keyword evidence="8" id="KW-1185">Reference proteome</keyword>
<accession>A0ABY7DHU3</accession>
<dbReference type="InterPro" id="IPR033308">
    <property type="entry name" value="PGAP5/Cdc1/Ted1"/>
</dbReference>
<dbReference type="SUPFAM" id="SSF56300">
    <property type="entry name" value="Metallo-dependent phosphatases"/>
    <property type="match status" value="1"/>
</dbReference>
<evidence type="ECO:0000256" key="5">
    <source>
        <dbReference type="SAM" id="Phobius"/>
    </source>
</evidence>
<evidence type="ECO:0000256" key="2">
    <source>
        <dbReference type="ARBA" id="ARBA00022692"/>
    </source>
</evidence>
<dbReference type="PANTHER" id="PTHR13315:SF4">
    <property type="entry name" value="METALLOPHOSPHOESTERASE, ISOFORM E"/>
    <property type="match status" value="1"/>
</dbReference>
<evidence type="ECO:0000259" key="6">
    <source>
        <dbReference type="Pfam" id="PF00149"/>
    </source>
</evidence>
<name>A0ABY7DHU3_MYAAR</name>
<dbReference type="Pfam" id="PF00149">
    <property type="entry name" value="Metallophos"/>
    <property type="match status" value="1"/>
</dbReference>
<evidence type="ECO:0000313" key="8">
    <source>
        <dbReference type="Proteomes" id="UP001164746"/>
    </source>
</evidence>
<dbReference type="InterPro" id="IPR029052">
    <property type="entry name" value="Metallo-depent_PP-like"/>
</dbReference>
<proteinExistence type="predicted"/>
<dbReference type="InterPro" id="IPR004843">
    <property type="entry name" value="Calcineurin-like_PHP"/>
</dbReference>
<protein>
    <submittedName>
        <fullName evidence="7">CDC1-like protein</fullName>
    </submittedName>
</protein>
<evidence type="ECO:0000256" key="1">
    <source>
        <dbReference type="ARBA" id="ARBA00004141"/>
    </source>
</evidence>
<evidence type="ECO:0000256" key="4">
    <source>
        <dbReference type="ARBA" id="ARBA00023136"/>
    </source>
</evidence>
<keyword evidence="4 5" id="KW-0472">Membrane</keyword>
<organism evidence="7 8">
    <name type="scientific">Mya arenaria</name>
    <name type="common">Soft-shell clam</name>
    <dbReference type="NCBI Taxonomy" id="6604"/>
    <lineage>
        <taxon>Eukaryota</taxon>
        <taxon>Metazoa</taxon>
        <taxon>Spiralia</taxon>
        <taxon>Lophotrochozoa</taxon>
        <taxon>Mollusca</taxon>
        <taxon>Bivalvia</taxon>
        <taxon>Autobranchia</taxon>
        <taxon>Heteroconchia</taxon>
        <taxon>Euheterodonta</taxon>
        <taxon>Imparidentia</taxon>
        <taxon>Neoheterodontei</taxon>
        <taxon>Myida</taxon>
        <taxon>Myoidea</taxon>
        <taxon>Myidae</taxon>
        <taxon>Mya</taxon>
    </lineage>
</organism>